<organism evidence="4 5">
    <name type="scientific">Petrolisthes cinctipes</name>
    <name type="common">Flat porcelain crab</name>
    <dbReference type="NCBI Taxonomy" id="88211"/>
    <lineage>
        <taxon>Eukaryota</taxon>
        <taxon>Metazoa</taxon>
        <taxon>Ecdysozoa</taxon>
        <taxon>Arthropoda</taxon>
        <taxon>Crustacea</taxon>
        <taxon>Multicrustacea</taxon>
        <taxon>Malacostraca</taxon>
        <taxon>Eumalacostraca</taxon>
        <taxon>Eucarida</taxon>
        <taxon>Decapoda</taxon>
        <taxon>Pleocyemata</taxon>
        <taxon>Anomura</taxon>
        <taxon>Galatheoidea</taxon>
        <taxon>Porcellanidae</taxon>
        <taxon>Petrolisthes</taxon>
    </lineage>
</organism>
<dbReference type="EMBL" id="JAWQEG010004979">
    <property type="protein sequence ID" value="KAK3859586.1"/>
    <property type="molecule type" value="Genomic_DNA"/>
</dbReference>
<accession>A0AAE1EQJ1</accession>
<gene>
    <name evidence="4" type="ORF">Pcinc_034307</name>
</gene>
<dbReference type="Proteomes" id="UP001286313">
    <property type="component" value="Unassembled WGS sequence"/>
</dbReference>
<protein>
    <submittedName>
        <fullName evidence="4">Uncharacterized protein</fullName>
    </submittedName>
</protein>
<reference evidence="4" key="1">
    <citation type="submission" date="2023-10" db="EMBL/GenBank/DDBJ databases">
        <title>Genome assemblies of two species of porcelain crab, Petrolisthes cinctipes and Petrolisthes manimaculis (Anomura: Porcellanidae).</title>
        <authorList>
            <person name="Angst P."/>
        </authorList>
    </citation>
    <scope>NUCLEOTIDE SEQUENCE</scope>
    <source>
        <strain evidence="4">PB745_01</strain>
        <tissue evidence="4">Gill</tissue>
    </source>
</reference>
<keyword evidence="2" id="KW-0472">Membrane</keyword>
<evidence type="ECO:0000256" key="2">
    <source>
        <dbReference type="SAM" id="Phobius"/>
    </source>
</evidence>
<feature type="chain" id="PRO_5042224183" evidence="3">
    <location>
        <begin position="31"/>
        <end position="470"/>
    </location>
</feature>
<comment type="caution">
    <text evidence="4">The sequence shown here is derived from an EMBL/GenBank/DDBJ whole genome shotgun (WGS) entry which is preliminary data.</text>
</comment>
<evidence type="ECO:0000313" key="4">
    <source>
        <dbReference type="EMBL" id="KAK3859586.1"/>
    </source>
</evidence>
<keyword evidence="2" id="KW-1133">Transmembrane helix</keyword>
<feature type="region of interest" description="Disordered" evidence="1">
    <location>
        <begin position="198"/>
        <end position="239"/>
    </location>
</feature>
<name>A0AAE1EQJ1_PETCI</name>
<proteinExistence type="predicted"/>
<feature type="transmembrane region" description="Helical" evidence="2">
    <location>
        <begin position="392"/>
        <end position="415"/>
    </location>
</feature>
<feature type="region of interest" description="Disordered" evidence="1">
    <location>
        <begin position="77"/>
        <end position="144"/>
    </location>
</feature>
<feature type="compositionally biased region" description="Low complexity" evidence="1">
    <location>
        <begin position="77"/>
        <end position="138"/>
    </location>
</feature>
<keyword evidence="5" id="KW-1185">Reference proteome</keyword>
<feature type="signal peptide" evidence="3">
    <location>
        <begin position="1"/>
        <end position="30"/>
    </location>
</feature>
<dbReference type="AlphaFoldDB" id="A0AAE1EQJ1"/>
<feature type="compositionally biased region" description="Basic and acidic residues" evidence="1">
    <location>
        <begin position="217"/>
        <end position="239"/>
    </location>
</feature>
<evidence type="ECO:0000256" key="3">
    <source>
        <dbReference type="SAM" id="SignalP"/>
    </source>
</evidence>
<sequence length="470" mass="52271">MMVKRSTLLPALGMLIVLILVLGKPQSVAANDLKELKEVRSGLSHAQDAVENLVFFLDQFLDHTTLEDTTTDFQTSSDIPTTIINTTPATETTPTTTTTSSTTTPTTTTSTTTSTTTTTTPSTTSTIPMTTTNEPTNPFSTGPSSEVVPLRGVLRVFQLGGLQGYRQALLDGGTIRGPKGNTARDLEVPLRYLGTLWKDGRKLPGTPNNNNNNNNNKMEEDRPEEPKGRDKKKEDVTEEVDKKTYKKVGVIEEVENFYSEYELEDEEGNYNNNNDYYDDELTTDGTTTDVFVMTTIAPWWSRVNFCLETMDQLVWEVMGGATDHSHALSLDREAQTMTALVQEGEEQPEEVEEGFWTNYDPELIDGLLDGLENSTWMVEQKIDIAKDNQTEMIVTLTLLSVLFVLVLVGVIFALIRPGSTKSGLSKTQHAKTSGKDEVMVESSREFLEAKFVQRSLHIHIDPYKSRVSEL</sequence>
<keyword evidence="3" id="KW-0732">Signal</keyword>
<keyword evidence="2" id="KW-0812">Transmembrane</keyword>
<evidence type="ECO:0000256" key="1">
    <source>
        <dbReference type="SAM" id="MobiDB-lite"/>
    </source>
</evidence>
<evidence type="ECO:0000313" key="5">
    <source>
        <dbReference type="Proteomes" id="UP001286313"/>
    </source>
</evidence>